<gene>
    <name evidence="1" type="ORF">M440DRAFT_179344</name>
</gene>
<dbReference type="EMBL" id="KZ679127">
    <property type="protein sequence ID" value="PTB80077.1"/>
    <property type="molecule type" value="Genomic_DNA"/>
</dbReference>
<accession>A0A2T4CET3</accession>
<name>A0A2T4CET3_TRILO</name>
<proteinExistence type="predicted"/>
<dbReference type="Proteomes" id="UP000240760">
    <property type="component" value="Unassembled WGS sequence"/>
</dbReference>
<sequence length="166" mass="17865">MPSYHLSANKVTVSVKGSFVWADSIGFDTHTSTVTGAIGAVGVIGQARPPSRQHSTAAGWTVQRGMHARRSQNVRVLPLSPHARGTYDDLQTAQPVRIWLPLQVSGLDLRATAGLEGRVGRRWYVRTTNGPSAVLSAKQRPTPKPANYARRQSFLAAGAGSTKKHC</sequence>
<keyword evidence="2" id="KW-1185">Reference proteome</keyword>
<evidence type="ECO:0000313" key="2">
    <source>
        <dbReference type="Proteomes" id="UP000240760"/>
    </source>
</evidence>
<organism evidence="1 2">
    <name type="scientific">Trichoderma longibrachiatum ATCC 18648</name>
    <dbReference type="NCBI Taxonomy" id="983965"/>
    <lineage>
        <taxon>Eukaryota</taxon>
        <taxon>Fungi</taxon>
        <taxon>Dikarya</taxon>
        <taxon>Ascomycota</taxon>
        <taxon>Pezizomycotina</taxon>
        <taxon>Sordariomycetes</taxon>
        <taxon>Hypocreomycetidae</taxon>
        <taxon>Hypocreales</taxon>
        <taxon>Hypocreaceae</taxon>
        <taxon>Trichoderma</taxon>
    </lineage>
</organism>
<reference evidence="1 2" key="1">
    <citation type="submission" date="2016-07" db="EMBL/GenBank/DDBJ databases">
        <title>Multiple horizontal gene transfer events from other fungi enriched the ability of initially mycotrophic Trichoderma (Ascomycota) to feed on dead plant biomass.</title>
        <authorList>
            <consortium name="DOE Joint Genome Institute"/>
            <person name="Aerts A."/>
            <person name="Atanasova L."/>
            <person name="Chenthamara K."/>
            <person name="Zhang J."/>
            <person name="Grujic M."/>
            <person name="Henrissat B."/>
            <person name="Kuo A."/>
            <person name="Salamov A."/>
            <person name="Lipzen A."/>
            <person name="Labutti K."/>
            <person name="Barry K."/>
            <person name="Miao Y."/>
            <person name="Rahimi M.J."/>
            <person name="Shen Q."/>
            <person name="Grigoriev I.V."/>
            <person name="Kubicek C.P."/>
            <person name="Druzhinina I.S."/>
        </authorList>
    </citation>
    <scope>NUCLEOTIDE SEQUENCE [LARGE SCALE GENOMIC DNA]</scope>
    <source>
        <strain evidence="1 2">ATCC 18648</strain>
    </source>
</reference>
<dbReference type="AlphaFoldDB" id="A0A2T4CET3"/>
<evidence type="ECO:0000313" key="1">
    <source>
        <dbReference type="EMBL" id="PTB80077.1"/>
    </source>
</evidence>
<protein>
    <submittedName>
        <fullName evidence="1">Uncharacterized protein</fullName>
    </submittedName>
</protein>